<dbReference type="PANTHER" id="PTHR12558">
    <property type="entry name" value="CELL DIVISION CYCLE 16,23,27"/>
    <property type="match status" value="1"/>
</dbReference>
<dbReference type="PANTHER" id="PTHR12558:SF13">
    <property type="entry name" value="CELL DIVISION CYCLE PROTEIN 27 HOMOLOG"/>
    <property type="match status" value="1"/>
</dbReference>
<feature type="domain" description="DUF5107" evidence="1">
    <location>
        <begin position="54"/>
        <end position="347"/>
    </location>
</feature>
<dbReference type="SUPFAM" id="SSF48452">
    <property type="entry name" value="TPR-like"/>
    <property type="match status" value="2"/>
</dbReference>
<dbReference type="Pfam" id="PF17128">
    <property type="entry name" value="DUF5107"/>
    <property type="match status" value="1"/>
</dbReference>
<protein>
    <recommendedName>
        <fullName evidence="1">DUF5107 domain-containing protein</fullName>
    </recommendedName>
</protein>
<evidence type="ECO:0000259" key="1">
    <source>
        <dbReference type="Pfam" id="PF17128"/>
    </source>
</evidence>
<dbReference type="InterPro" id="IPR019734">
    <property type="entry name" value="TPR_rpt"/>
</dbReference>
<dbReference type="Pfam" id="PF13181">
    <property type="entry name" value="TPR_8"/>
    <property type="match status" value="1"/>
</dbReference>
<dbReference type="Pfam" id="PF13432">
    <property type="entry name" value="TPR_16"/>
    <property type="match status" value="1"/>
</dbReference>
<dbReference type="PROSITE" id="PS50005">
    <property type="entry name" value="TPR"/>
    <property type="match status" value="3"/>
</dbReference>
<dbReference type="EMBL" id="UINC01000665">
    <property type="protein sequence ID" value="SUZ59138.1"/>
    <property type="molecule type" value="Genomic_DNA"/>
</dbReference>
<dbReference type="SMART" id="SM00028">
    <property type="entry name" value="TPR"/>
    <property type="match status" value="8"/>
</dbReference>
<dbReference type="InterPro" id="IPR011990">
    <property type="entry name" value="TPR-like_helical_dom_sf"/>
</dbReference>
<dbReference type="AlphaFoldDB" id="A0A381NZ04"/>
<sequence length="1004" mass="113910">MILFLIKVQVLYSQVKAWEGTITIPTYGWEDDVNPKFWAMEAGAKGATTVKASITYPYNMQDHLSRKLEKVTYKAIFLENEYLKITCLPELGGRLHSVFDKTSNQEAFHKNEVIKPSMIAMRGGFISGGIEWNAGPQVHTVTILSPVDVFYAENEDGSAYIEISNLEKSLRTKWTVRVTLHPGKALLDEDIRIYNPTDAMNPYYFWNCTAFPQLKGTRFIYPMSRGTDHFGIKYFDWPINEGIDLSWTKNYIEAASIFAVDGAYDFFGAYDVDLDRGIVQVANHNEHLGKKAWTWGQGEYGRVSMKNLGDKDPEYIEVQSGPLQTQSDYGLLSPGASISWKEYWYPIHGLSTGFEFATEKVAIQTSHIKSNISISLISTEIIKGAKCILMAGEKEIQREVIDLSPSSSVRVDMNKSSFDTVTVLLETNEGDVLATFQTPLPLPPVDPIQPASYVNREDSTLSVEENFLKAEKFDRALDRIKARKYYNAALRLDSLHLASLRNLAILDFESGKYEVAASQLVKALKQIPNDDGLAWYFLGLSHLKEKNTDAAQACGFKASRCLGTVARGYDLVGRSYMLENKYDEAEKYFQKAYLSDLNDPLIYHHYLLAAYVGGKKEKALALASKRIEEYPTELTTRFLLAISEPENNSIAEIRDFLGEDDFQILETSLVFSRLGLVKEAIQILESGSVEYSSADDQNHLIQYQLGYLNYLIGDHNKAAGYLKEASANYQDFNLVSRPEMEETLLYALRVNPEDAVASYQLGNLYANFGRLIEAEKYWEMATVFDPSMSIPWRNLGLYYWVVNNDHKKSESSYRSAINARPLDQTLYRDLAKVLVDNNKRKETIILLEKMKYKGVKRSDVIIDLAQYYLDDKRYDECVDLLSSVPYFVNWEGSSITWNIFNMANVKKGILLYEEGNYGSALEAFEKALTFPENLGVGQSHRTEEAMAWFWKGKTLLVMGANEEAMIAWKNGASSINGSERQNRYIKLCSELYRNKGAIKNHKSE</sequence>
<evidence type="ECO:0000313" key="2">
    <source>
        <dbReference type="EMBL" id="SUZ59138.1"/>
    </source>
</evidence>
<name>A0A381NZ04_9ZZZZ</name>
<reference evidence="2" key="1">
    <citation type="submission" date="2018-05" db="EMBL/GenBank/DDBJ databases">
        <authorList>
            <person name="Lanie J.A."/>
            <person name="Ng W.-L."/>
            <person name="Kazmierczak K.M."/>
            <person name="Andrzejewski T.M."/>
            <person name="Davidsen T.M."/>
            <person name="Wayne K.J."/>
            <person name="Tettelin H."/>
            <person name="Glass J.I."/>
            <person name="Rusch D."/>
            <person name="Podicherti R."/>
            <person name="Tsui H.-C.T."/>
            <person name="Winkler M.E."/>
        </authorList>
    </citation>
    <scope>NUCLEOTIDE SEQUENCE</scope>
</reference>
<dbReference type="InterPro" id="IPR033396">
    <property type="entry name" value="DUF5107"/>
</dbReference>
<gene>
    <name evidence="2" type="ORF">METZ01_LOCUS11992</name>
</gene>
<dbReference type="Gene3D" id="1.25.40.10">
    <property type="entry name" value="Tetratricopeptide repeat domain"/>
    <property type="match status" value="4"/>
</dbReference>
<proteinExistence type="predicted"/>
<organism evidence="2">
    <name type="scientific">marine metagenome</name>
    <dbReference type="NCBI Taxonomy" id="408172"/>
    <lineage>
        <taxon>unclassified sequences</taxon>
        <taxon>metagenomes</taxon>
        <taxon>ecological metagenomes</taxon>
    </lineage>
</organism>
<accession>A0A381NZ04</accession>